<keyword evidence="11" id="KW-0808">Transferase</keyword>
<keyword evidence="5" id="KW-0677">Repeat</keyword>
<dbReference type="PANTHER" id="PTHR48007">
    <property type="entry name" value="LEUCINE-RICH REPEAT RECEPTOR-LIKE PROTEIN KINASE PXC1"/>
    <property type="match status" value="1"/>
</dbReference>
<dbReference type="InterPro" id="IPR011009">
    <property type="entry name" value="Kinase-like_dom_sf"/>
</dbReference>
<keyword evidence="12" id="KW-1185">Reference proteome</keyword>
<dbReference type="Gene3D" id="3.80.10.10">
    <property type="entry name" value="Ribonuclease Inhibitor"/>
    <property type="match status" value="2"/>
</dbReference>
<keyword evidence="11" id="KW-0418">Kinase</keyword>
<dbReference type="AlphaFoldDB" id="A0AAV9F9P2"/>
<keyword evidence="7 8" id="KW-0472">Membrane</keyword>
<accession>A0AAV9F9P2</accession>
<evidence type="ECO:0000256" key="6">
    <source>
        <dbReference type="ARBA" id="ARBA00022989"/>
    </source>
</evidence>
<evidence type="ECO:0000256" key="4">
    <source>
        <dbReference type="ARBA" id="ARBA00022729"/>
    </source>
</evidence>
<dbReference type="InterPro" id="IPR000719">
    <property type="entry name" value="Prot_kinase_dom"/>
</dbReference>
<name>A0AAV9F9P2_ACOCL</name>
<keyword evidence="11" id="KW-0675">Receptor</keyword>
<evidence type="ECO:0000259" key="10">
    <source>
        <dbReference type="PROSITE" id="PS50011"/>
    </source>
</evidence>
<evidence type="ECO:0000256" key="3">
    <source>
        <dbReference type="ARBA" id="ARBA00022692"/>
    </source>
</evidence>
<dbReference type="InterPro" id="IPR001245">
    <property type="entry name" value="Ser-Thr/Tyr_kinase_cat_dom"/>
</dbReference>
<keyword evidence="2" id="KW-0433">Leucine-rich repeat</keyword>
<dbReference type="Pfam" id="PF08263">
    <property type="entry name" value="LRRNT_2"/>
    <property type="match status" value="1"/>
</dbReference>
<dbReference type="Proteomes" id="UP001180020">
    <property type="component" value="Unassembled WGS sequence"/>
</dbReference>
<protein>
    <submittedName>
        <fullName evidence="11">Leucine-rich repeat receptor-like protein kinase IMK3</fullName>
    </submittedName>
</protein>
<dbReference type="InterPro" id="IPR013210">
    <property type="entry name" value="LRR_N_plant-typ"/>
</dbReference>
<dbReference type="GO" id="GO:0004672">
    <property type="term" value="F:protein kinase activity"/>
    <property type="evidence" value="ECO:0007669"/>
    <property type="project" value="InterPro"/>
</dbReference>
<gene>
    <name evidence="11" type="primary">IMK3</name>
    <name evidence="11" type="ORF">QJS10_CPA03g01041</name>
</gene>
<proteinExistence type="predicted"/>
<dbReference type="PANTHER" id="PTHR48007:SF32">
    <property type="entry name" value="KINASE-LIKE PROTEIN TMKL1-RELATED"/>
    <property type="match status" value="1"/>
</dbReference>
<sequence>MNNPSLLPFLYLLILSTIPPTSAQTKSDHQALQSIKHHLYDPNGFLHSWNLTPSDACSGGWVGIRCVGGRVVSIRLPFKSLAGRISDSIGRLSALRKLSLHDNAIGGPIPPSLALLPCLRVVYLFNNRLSGLIPPSILNHPNLQTIDLRNNSLVGPIDFGFLIPNSLHIVDLGFNALSGPLPLGLARSNSLTRISLRHNRLSGPIPDEWGSIGDLPKLSLFNISDNGLSGPVPAALSARFSSSSFRGNARLCGYSASVPCPSVPCPSPSVASYRVRRSTKKVILIASGAVSTLLLLLCFALLSEVMEKNAYGTTYKATMVEEVVAVKRLREGIGEFETEVRALGKVRHWNLVPLRAYYLGPKGEKLLVFDFMPRGSLAALLHARGPDTPIDWPMRMNIATGTARGLLHFHTKANIIHGNLMSGDILLDEHLNPKISNFGLSRLIATTSALGYATPENDVYSLGVIMLELLTGKSPGGEAVDMAWWACHELVRSAAAEGDELLDTLNLALRCVDPTPAARPDVRQVVRRLEEIRPEMAAAAND</sequence>
<feature type="domain" description="Protein kinase" evidence="10">
    <location>
        <begin position="300"/>
        <end position="536"/>
    </location>
</feature>
<dbReference type="GO" id="GO:0005524">
    <property type="term" value="F:ATP binding"/>
    <property type="evidence" value="ECO:0007669"/>
    <property type="project" value="InterPro"/>
</dbReference>
<evidence type="ECO:0000256" key="1">
    <source>
        <dbReference type="ARBA" id="ARBA00004167"/>
    </source>
</evidence>
<evidence type="ECO:0000313" key="12">
    <source>
        <dbReference type="Proteomes" id="UP001180020"/>
    </source>
</evidence>
<reference evidence="11" key="2">
    <citation type="submission" date="2023-06" db="EMBL/GenBank/DDBJ databases">
        <authorList>
            <person name="Ma L."/>
            <person name="Liu K.-W."/>
            <person name="Li Z."/>
            <person name="Hsiao Y.-Y."/>
            <person name="Qi Y."/>
            <person name="Fu T."/>
            <person name="Tang G."/>
            <person name="Zhang D."/>
            <person name="Sun W.-H."/>
            <person name="Liu D.-K."/>
            <person name="Li Y."/>
            <person name="Chen G.-Z."/>
            <person name="Liu X.-D."/>
            <person name="Liao X.-Y."/>
            <person name="Jiang Y.-T."/>
            <person name="Yu X."/>
            <person name="Hao Y."/>
            <person name="Huang J."/>
            <person name="Zhao X.-W."/>
            <person name="Ke S."/>
            <person name="Chen Y.-Y."/>
            <person name="Wu W.-L."/>
            <person name="Hsu J.-L."/>
            <person name="Lin Y.-F."/>
            <person name="Huang M.-D."/>
            <person name="Li C.-Y."/>
            <person name="Huang L."/>
            <person name="Wang Z.-W."/>
            <person name="Zhao X."/>
            <person name="Zhong W.-Y."/>
            <person name="Peng D.-H."/>
            <person name="Ahmad S."/>
            <person name="Lan S."/>
            <person name="Zhang J.-S."/>
            <person name="Tsai W.-C."/>
            <person name="Van De Peer Y."/>
            <person name="Liu Z.-J."/>
        </authorList>
    </citation>
    <scope>NUCLEOTIDE SEQUENCE</scope>
    <source>
        <strain evidence="11">CP</strain>
        <tissue evidence="11">Leaves</tissue>
    </source>
</reference>
<comment type="caution">
    <text evidence="11">The sequence shown here is derived from an EMBL/GenBank/DDBJ whole genome shotgun (WGS) entry which is preliminary data.</text>
</comment>
<evidence type="ECO:0000313" key="11">
    <source>
        <dbReference type="EMBL" id="KAK1321555.1"/>
    </source>
</evidence>
<keyword evidence="4 9" id="KW-0732">Signal</keyword>
<dbReference type="InterPro" id="IPR032675">
    <property type="entry name" value="LRR_dom_sf"/>
</dbReference>
<feature type="transmembrane region" description="Helical" evidence="8">
    <location>
        <begin position="282"/>
        <end position="302"/>
    </location>
</feature>
<dbReference type="Pfam" id="PF07714">
    <property type="entry name" value="PK_Tyr_Ser-Thr"/>
    <property type="match status" value="1"/>
</dbReference>
<feature type="signal peptide" evidence="9">
    <location>
        <begin position="1"/>
        <end position="23"/>
    </location>
</feature>
<dbReference type="Gene3D" id="1.10.510.10">
    <property type="entry name" value="Transferase(Phosphotransferase) domain 1"/>
    <property type="match status" value="1"/>
</dbReference>
<evidence type="ECO:0000256" key="7">
    <source>
        <dbReference type="ARBA" id="ARBA00023136"/>
    </source>
</evidence>
<dbReference type="SUPFAM" id="SSF52058">
    <property type="entry name" value="L domain-like"/>
    <property type="match status" value="1"/>
</dbReference>
<keyword evidence="3 8" id="KW-0812">Transmembrane</keyword>
<dbReference type="Pfam" id="PF00560">
    <property type="entry name" value="LRR_1"/>
    <property type="match status" value="4"/>
</dbReference>
<evidence type="ECO:0000256" key="9">
    <source>
        <dbReference type="SAM" id="SignalP"/>
    </source>
</evidence>
<dbReference type="SUPFAM" id="SSF56112">
    <property type="entry name" value="Protein kinase-like (PK-like)"/>
    <property type="match status" value="1"/>
</dbReference>
<dbReference type="InterPro" id="IPR001611">
    <property type="entry name" value="Leu-rich_rpt"/>
</dbReference>
<keyword evidence="6 8" id="KW-1133">Transmembrane helix</keyword>
<reference evidence="11" key="1">
    <citation type="journal article" date="2023" name="Nat. Commun.">
        <title>Diploid and tetraploid genomes of Acorus and the evolution of monocots.</title>
        <authorList>
            <person name="Ma L."/>
            <person name="Liu K.W."/>
            <person name="Li Z."/>
            <person name="Hsiao Y.Y."/>
            <person name="Qi Y."/>
            <person name="Fu T."/>
            <person name="Tang G.D."/>
            <person name="Zhang D."/>
            <person name="Sun W.H."/>
            <person name="Liu D.K."/>
            <person name="Li Y."/>
            <person name="Chen G.Z."/>
            <person name="Liu X.D."/>
            <person name="Liao X.Y."/>
            <person name="Jiang Y.T."/>
            <person name="Yu X."/>
            <person name="Hao Y."/>
            <person name="Huang J."/>
            <person name="Zhao X.W."/>
            <person name="Ke S."/>
            <person name="Chen Y.Y."/>
            <person name="Wu W.L."/>
            <person name="Hsu J.L."/>
            <person name="Lin Y.F."/>
            <person name="Huang M.D."/>
            <person name="Li C.Y."/>
            <person name="Huang L."/>
            <person name="Wang Z.W."/>
            <person name="Zhao X."/>
            <person name="Zhong W.Y."/>
            <person name="Peng D.H."/>
            <person name="Ahmad S."/>
            <person name="Lan S."/>
            <person name="Zhang J.S."/>
            <person name="Tsai W.C."/>
            <person name="Van de Peer Y."/>
            <person name="Liu Z.J."/>
        </authorList>
    </citation>
    <scope>NUCLEOTIDE SEQUENCE</scope>
    <source>
        <strain evidence="11">CP</strain>
    </source>
</reference>
<dbReference type="FunFam" id="3.80.10.10:FF:000129">
    <property type="entry name" value="Leucine-rich repeat receptor-like kinase"/>
    <property type="match status" value="1"/>
</dbReference>
<organism evidence="11 12">
    <name type="scientific">Acorus calamus</name>
    <name type="common">Sweet flag</name>
    <dbReference type="NCBI Taxonomy" id="4465"/>
    <lineage>
        <taxon>Eukaryota</taxon>
        <taxon>Viridiplantae</taxon>
        <taxon>Streptophyta</taxon>
        <taxon>Embryophyta</taxon>
        <taxon>Tracheophyta</taxon>
        <taxon>Spermatophyta</taxon>
        <taxon>Magnoliopsida</taxon>
        <taxon>Liliopsida</taxon>
        <taxon>Acoraceae</taxon>
        <taxon>Acorus</taxon>
    </lineage>
</organism>
<evidence type="ECO:0000256" key="5">
    <source>
        <dbReference type="ARBA" id="ARBA00022737"/>
    </source>
</evidence>
<dbReference type="GO" id="GO:0016020">
    <property type="term" value="C:membrane"/>
    <property type="evidence" value="ECO:0007669"/>
    <property type="project" value="UniProtKB-SubCell"/>
</dbReference>
<dbReference type="EMBL" id="JAUJYO010000003">
    <property type="protein sequence ID" value="KAK1321555.1"/>
    <property type="molecule type" value="Genomic_DNA"/>
</dbReference>
<evidence type="ECO:0000256" key="8">
    <source>
        <dbReference type="SAM" id="Phobius"/>
    </source>
</evidence>
<comment type="subcellular location">
    <subcellularLocation>
        <location evidence="1">Membrane</location>
        <topology evidence="1">Single-pass membrane protein</topology>
    </subcellularLocation>
</comment>
<dbReference type="InterPro" id="IPR046959">
    <property type="entry name" value="PRK1-6/SRF4-like"/>
</dbReference>
<feature type="chain" id="PRO_5043742974" evidence="9">
    <location>
        <begin position="24"/>
        <end position="542"/>
    </location>
</feature>
<dbReference type="PROSITE" id="PS50011">
    <property type="entry name" value="PROTEIN_KINASE_DOM"/>
    <property type="match status" value="1"/>
</dbReference>
<evidence type="ECO:0000256" key="2">
    <source>
        <dbReference type="ARBA" id="ARBA00022614"/>
    </source>
</evidence>